<feature type="region of interest" description="Disordered" evidence="4">
    <location>
        <begin position="226"/>
        <end position="256"/>
    </location>
</feature>
<evidence type="ECO:0000256" key="3">
    <source>
        <dbReference type="ARBA" id="ARBA00022801"/>
    </source>
</evidence>
<organism evidence="6">
    <name type="scientific">Aedes albopictus</name>
    <name type="common">Asian tiger mosquito</name>
    <name type="synonym">Stegomyia albopicta</name>
    <dbReference type="NCBI Taxonomy" id="7160"/>
    <lineage>
        <taxon>Eukaryota</taxon>
        <taxon>Metazoa</taxon>
        <taxon>Ecdysozoa</taxon>
        <taxon>Arthropoda</taxon>
        <taxon>Hexapoda</taxon>
        <taxon>Insecta</taxon>
        <taxon>Pterygota</taxon>
        <taxon>Neoptera</taxon>
        <taxon>Endopterygota</taxon>
        <taxon>Diptera</taxon>
        <taxon>Nematocera</taxon>
        <taxon>Culicoidea</taxon>
        <taxon>Culicidae</taxon>
        <taxon>Culicinae</taxon>
        <taxon>Aedini</taxon>
        <taxon>Aedes</taxon>
        <taxon>Stegomyia</taxon>
    </lineage>
</organism>
<dbReference type="VEuPathDB" id="VectorBase:AALFPA_057105"/>
<evidence type="ECO:0000313" key="7">
    <source>
        <dbReference type="EnsemblMetazoa" id="AALFPA23_005419.P6921"/>
    </source>
</evidence>
<dbReference type="InterPro" id="IPR050565">
    <property type="entry name" value="LYPA1-2/EST-like"/>
</dbReference>
<comment type="similarity">
    <text evidence="1">Belongs to the AB hydrolase superfamily. AB hydrolase 2 family.</text>
</comment>
<proteinExistence type="evidence at transcript level"/>
<dbReference type="GO" id="GO:0008474">
    <property type="term" value="F:palmitoyl-(protein) hydrolase activity"/>
    <property type="evidence" value="ECO:0007669"/>
    <property type="project" value="UniProtKB-EC"/>
</dbReference>
<dbReference type="STRING" id="7160.A0A023ELE8"/>
<evidence type="ECO:0000256" key="4">
    <source>
        <dbReference type="SAM" id="MobiDB-lite"/>
    </source>
</evidence>
<keyword evidence="3" id="KW-0378">Hydrolase</keyword>
<dbReference type="Gene3D" id="3.40.50.1820">
    <property type="entry name" value="alpha/beta hydrolase"/>
    <property type="match status" value="1"/>
</dbReference>
<dbReference type="VEuPathDB" id="VectorBase:AALC636_023497"/>
<keyword evidence="8" id="KW-1185">Reference proteome</keyword>
<dbReference type="PANTHER" id="PTHR10655">
    <property type="entry name" value="LYSOPHOSPHOLIPASE-RELATED"/>
    <property type="match status" value="1"/>
</dbReference>
<dbReference type="FunFam" id="3.40.50.1820:FF:000234">
    <property type="entry name" value="GG17261"/>
    <property type="match status" value="1"/>
</dbReference>
<reference evidence="7" key="3">
    <citation type="submission" date="2025-05" db="UniProtKB">
        <authorList>
            <consortium name="EnsemblMetazoa"/>
        </authorList>
    </citation>
    <scope>IDENTIFICATION</scope>
    <source>
        <strain evidence="7">Foshan</strain>
    </source>
</reference>
<dbReference type="SUPFAM" id="SSF53474">
    <property type="entry name" value="alpha/beta-Hydrolases"/>
    <property type="match status" value="1"/>
</dbReference>
<evidence type="ECO:0000256" key="1">
    <source>
        <dbReference type="ARBA" id="ARBA00006499"/>
    </source>
</evidence>
<evidence type="ECO:0000256" key="2">
    <source>
        <dbReference type="ARBA" id="ARBA00012423"/>
    </source>
</evidence>
<dbReference type="AlphaFoldDB" id="A0A023ELE8"/>
<evidence type="ECO:0000313" key="8">
    <source>
        <dbReference type="Proteomes" id="UP000069940"/>
    </source>
</evidence>
<reference evidence="8" key="2">
    <citation type="journal article" date="2015" name="Proc. Natl. Acad. Sci. U.S.A.">
        <title>Genome sequence of the Asian Tiger mosquito, Aedes albopictus, reveals insights into its biology, genetics, and evolution.</title>
        <authorList>
            <person name="Chen X.G."/>
            <person name="Jiang X."/>
            <person name="Gu J."/>
            <person name="Xu M."/>
            <person name="Wu Y."/>
            <person name="Deng Y."/>
            <person name="Zhang C."/>
            <person name="Bonizzoni M."/>
            <person name="Dermauw W."/>
            <person name="Vontas J."/>
            <person name="Armbruster P."/>
            <person name="Huang X."/>
            <person name="Yang Y."/>
            <person name="Zhang H."/>
            <person name="He W."/>
            <person name="Peng H."/>
            <person name="Liu Y."/>
            <person name="Wu K."/>
            <person name="Chen J."/>
            <person name="Lirakis M."/>
            <person name="Topalis P."/>
            <person name="Van Leeuwen T."/>
            <person name="Hall A.B."/>
            <person name="Jiang X."/>
            <person name="Thorpe C."/>
            <person name="Mueller R.L."/>
            <person name="Sun C."/>
            <person name="Waterhouse R.M."/>
            <person name="Yan G."/>
            <person name="Tu Z.J."/>
            <person name="Fang X."/>
            <person name="James A.A."/>
        </authorList>
    </citation>
    <scope>NUCLEOTIDE SEQUENCE [LARGE SCALE GENOMIC DNA]</scope>
    <source>
        <strain evidence="8">Foshan</strain>
    </source>
</reference>
<dbReference type="VEuPathDB" id="VectorBase:AALF014230"/>
<evidence type="ECO:0000259" key="5">
    <source>
        <dbReference type="Pfam" id="PF02230"/>
    </source>
</evidence>
<dbReference type="GO" id="GO:0052689">
    <property type="term" value="F:carboxylic ester hydrolase activity"/>
    <property type="evidence" value="ECO:0007669"/>
    <property type="project" value="TreeGrafter"/>
</dbReference>
<name>A0A023ELE8_AEDAL</name>
<dbReference type="InterPro" id="IPR029058">
    <property type="entry name" value="AB_hydrolase_fold"/>
</dbReference>
<dbReference type="EC" id="3.1.2.22" evidence="2"/>
<protein>
    <recommendedName>
        <fullName evidence="2">palmitoyl-protein hydrolase</fullName>
        <ecNumber evidence="2">3.1.2.22</ecNumber>
    </recommendedName>
</protein>
<dbReference type="EMBL" id="GAPW01003535">
    <property type="protein sequence ID" value="JAC10063.1"/>
    <property type="molecule type" value="mRNA"/>
</dbReference>
<feature type="compositionally biased region" description="Pro residues" evidence="4">
    <location>
        <begin position="232"/>
        <end position="243"/>
    </location>
</feature>
<dbReference type="Proteomes" id="UP000069940">
    <property type="component" value="Unassembled WGS sequence"/>
</dbReference>
<dbReference type="GO" id="GO:0005737">
    <property type="term" value="C:cytoplasm"/>
    <property type="evidence" value="ECO:0007669"/>
    <property type="project" value="TreeGrafter"/>
</dbReference>
<feature type="domain" description="Phospholipase/carboxylesterase/thioesterase" evidence="5">
    <location>
        <begin position="12"/>
        <end position="222"/>
    </location>
</feature>
<dbReference type="Pfam" id="PF02230">
    <property type="entry name" value="Abhydrolase_2"/>
    <property type="match status" value="1"/>
</dbReference>
<reference evidence="6" key="1">
    <citation type="journal article" date="2014" name="PLoS Negl. Trop. Dis.">
        <title>Identification and characterization of seminal fluid proteins in the Asian tiger mosquito, Aedes albopictus.</title>
        <authorList>
            <person name="Boes K.E."/>
            <person name="Ribeiro J.M."/>
            <person name="Wong A."/>
            <person name="Harrington L.C."/>
            <person name="Wolfner M.F."/>
            <person name="Sirot L.K."/>
        </authorList>
    </citation>
    <scope>NUCLEOTIDE SEQUENCE</scope>
    <source>
        <tissue evidence="6">Reproductive organs</tissue>
    </source>
</reference>
<dbReference type="InterPro" id="IPR003140">
    <property type="entry name" value="PLipase/COase/thioEstase"/>
</dbReference>
<dbReference type="EnsemblMetazoa" id="AALFPA23_005419.R6922">
    <property type="protein sequence ID" value="AALFPA23_005419.P6922"/>
    <property type="gene ID" value="AALFPA23_005419"/>
</dbReference>
<sequence>MRLIEKVFHPTGKTHVGTLIFFHGSGDTGNGLTEWIRFLLGRDMEFPHIRVVIPTAPVQPYAPMGGENSNVWFNRKRIEMDCPEIRTSLASIYDTVNEMLVREMAQGVPADKIIVGGFSMGGALALHTAYHLNRDLAGAFAISSFLNTGSIVYDSLDGVSQDERLPSLMMFHGERDTLVPPEWGQTTFDELAKLGVRGQFVPHRSAMHEIKKDQLLQVIKWANELIPEPKEPSPSPSPSPPPATTKKTAPAKRGKL</sequence>
<dbReference type="PANTHER" id="PTHR10655:SF17">
    <property type="entry name" value="LYSOPHOSPHOLIPASE-LIKE PROTEIN 1"/>
    <property type="match status" value="1"/>
</dbReference>
<dbReference type="EnsemblMetazoa" id="AALFPA23_005419.R6921">
    <property type="protein sequence ID" value="AALFPA23_005419.P6921"/>
    <property type="gene ID" value="AALFPA23_005419"/>
</dbReference>
<accession>A0A023ELE8</accession>
<evidence type="ECO:0000313" key="6">
    <source>
        <dbReference type="EMBL" id="JAC10063.1"/>
    </source>
</evidence>